<comment type="caution">
    <text evidence="1">The sequence shown here is derived from an EMBL/GenBank/DDBJ whole genome shotgun (WGS) entry which is preliminary data.</text>
</comment>
<evidence type="ECO:0000313" key="1">
    <source>
        <dbReference type="EMBL" id="MBB6079468.1"/>
    </source>
</evidence>
<dbReference type="Proteomes" id="UP000591537">
    <property type="component" value="Unassembled WGS sequence"/>
</dbReference>
<name>A0A7W9TGF4_9ACTN</name>
<reference evidence="1 2" key="1">
    <citation type="submission" date="2020-08" db="EMBL/GenBank/DDBJ databases">
        <title>Genomic Encyclopedia of Type Strains, Phase IV (KMG-IV): sequencing the most valuable type-strain genomes for metagenomic binning, comparative biology and taxonomic classification.</title>
        <authorList>
            <person name="Goeker M."/>
        </authorList>
    </citation>
    <scope>NUCLEOTIDE SEQUENCE [LARGE SCALE GENOMIC DNA]</scope>
    <source>
        <strain evidence="1 2">DSM 43350</strain>
    </source>
</reference>
<organism evidence="1 2">
    <name type="scientific">Streptomyces paradoxus</name>
    <dbReference type="NCBI Taxonomy" id="66375"/>
    <lineage>
        <taxon>Bacteria</taxon>
        <taxon>Bacillati</taxon>
        <taxon>Actinomycetota</taxon>
        <taxon>Actinomycetes</taxon>
        <taxon>Kitasatosporales</taxon>
        <taxon>Streptomycetaceae</taxon>
        <taxon>Streptomyces</taxon>
    </lineage>
</organism>
<evidence type="ECO:0000313" key="2">
    <source>
        <dbReference type="Proteomes" id="UP000591537"/>
    </source>
</evidence>
<dbReference type="EMBL" id="JACHGV010000008">
    <property type="protein sequence ID" value="MBB6079468.1"/>
    <property type="molecule type" value="Genomic_DNA"/>
</dbReference>
<dbReference type="AlphaFoldDB" id="A0A7W9TGF4"/>
<protein>
    <submittedName>
        <fullName evidence="1">Uncharacterized protein</fullName>
    </submittedName>
</protein>
<gene>
    <name evidence="1" type="ORF">HNR57_005411</name>
</gene>
<proteinExistence type="predicted"/>
<accession>A0A7W9TGF4</accession>
<sequence length="56" mass="6248">MKWSVRTWQPARAVGGTHLPLKHPVKAGSVSLRAELKDRNGNTLVQTIERAYLIVP</sequence>
<keyword evidence="2" id="KW-1185">Reference proteome</keyword>